<dbReference type="AlphaFoldDB" id="A0A0D6ZAY2"/>
<feature type="transmembrane region" description="Helical" evidence="5">
    <location>
        <begin position="141"/>
        <end position="161"/>
    </location>
</feature>
<evidence type="ECO:0000256" key="5">
    <source>
        <dbReference type="SAM" id="Phobius"/>
    </source>
</evidence>
<dbReference type="InterPro" id="IPR038665">
    <property type="entry name" value="Voltage-dep_anion_channel_sf"/>
</dbReference>
<evidence type="ECO:0008006" key="8">
    <source>
        <dbReference type="Google" id="ProtNLM"/>
    </source>
</evidence>
<feature type="transmembrane region" description="Helical" evidence="5">
    <location>
        <begin position="255"/>
        <end position="275"/>
    </location>
</feature>
<dbReference type="CDD" id="cd09323">
    <property type="entry name" value="TDT_SLAC1_like"/>
    <property type="match status" value="1"/>
</dbReference>
<proteinExistence type="predicted"/>
<keyword evidence="4 5" id="KW-0472">Membrane</keyword>
<evidence type="ECO:0000313" key="7">
    <source>
        <dbReference type="Proteomes" id="UP000032512"/>
    </source>
</evidence>
<name>A0A0D6ZAY2_9BACI</name>
<dbReference type="PANTHER" id="PTHR37955:SF1">
    <property type="entry name" value="DEP DOMAIN-CONTAINING PROTEIN"/>
    <property type="match status" value="1"/>
</dbReference>
<dbReference type="InterPro" id="IPR004695">
    <property type="entry name" value="SLAC1/Mae1/Ssu1/TehA"/>
</dbReference>
<keyword evidence="7" id="KW-1185">Reference proteome</keyword>
<evidence type="ECO:0000256" key="4">
    <source>
        <dbReference type="ARBA" id="ARBA00023136"/>
    </source>
</evidence>
<keyword evidence="3 5" id="KW-1133">Transmembrane helix</keyword>
<evidence type="ECO:0000256" key="3">
    <source>
        <dbReference type="ARBA" id="ARBA00022989"/>
    </source>
</evidence>
<dbReference type="PANTHER" id="PTHR37955">
    <property type="entry name" value="TELLURITE RESISTANCE PROTEIN TEHA"/>
    <property type="match status" value="1"/>
</dbReference>
<feature type="transmembrane region" description="Helical" evidence="5">
    <location>
        <begin position="225"/>
        <end position="243"/>
    </location>
</feature>
<dbReference type="OrthoDB" id="958273at2"/>
<dbReference type="InterPro" id="IPR052951">
    <property type="entry name" value="Tellurite_res_ion_channel"/>
</dbReference>
<evidence type="ECO:0000313" key="6">
    <source>
        <dbReference type="EMBL" id="KIY22677.1"/>
    </source>
</evidence>
<gene>
    <name evidence="6" type="ORF">UB32_07270</name>
</gene>
<dbReference type="Gene3D" id="1.50.10.150">
    <property type="entry name" value="Voltage-dependent anion channel"/>
    <property type="match status" value="1"/>
</dbReference>
<comment type="caution">
    <text evidence="6">The sequence shown here is derived from an EMBL/GenBank/DDBJ whole genome shotgun (WGS) entry which is preliminary data.</text>
</comment>
<reference evidence="6 7" key="1">
    <citation type="submission" date="2015-01" db="EMBL/GenBank/DDBJ databases">
        <title>Draft genome sequences of the supercritical CO2 tolerant bacteria Bacillus subterraneus MITOT1 and Bacillus cereus MIT0214.</title>
        <authorList>
            <person name="Peet K.C."/>
            <person name="Thompson J.R."/>
        </authorList>
    </citation>
    <scope>NUCLEOTIDE SEQUENCE [LARGE SCALE GENOMIC DNA]</scope>
    <source>
        <strain evidence="6 7">MITOT1</strain>
    </source>
</reference>
<dbReference type="RefSeq" id="WP_044392450.1">
    <property type="nucleotide sequence ID" value="NZ_JXIQ01000053.1"/>
</dbReference>
<feature type="transmembrane region" description="Helical" evidence="5">
    <location>
        <begin position="167"/>
        <end position="186"/>
    </location>
</feature>
<feature type="transmembrane region" description="Helical" evidence="5">
    <location>
        <begin position="281"/>
        <end position="303"/>
    </location>
</feature>
<dbReference type="Pfam" id="PF03595">
    <property type="entry name" value="SLAC1"/>
    <property type="match status" value="1"/>
</dbReference>
<evidence type="ECO:0000256" key="1">
    <source>
        <dbReference type="ARBA" id="ARBA00004141"/>
    </source>
</evidence>
<protein>
    <recommendedName>
        <fullName evidence="8">C4-dicarboxylate ABC transporter</fullName>
    </recommendedName>
</protein>
<dbReference type="EMBL" id="JXIQ01000053">
    <property type="protein sequence ID" value="KIY22677.1"/>
    <property type="molecule type" value="Genomic_DNA"/>
</dbReference>
<organism evidence="6 7">
    <name type="scientific">Mesobacillus subterraneus</name>
    <dbReference type="NCBI Taxonomy" id="285983"/>
    <lineage>
        <taxon>Bacteria</taxon>
        <taxon>Bacillati</taxon>
        <taxon>Bacillota</taxon>
        <taxon>Bacilli</taxon>
        <taxon>Bacillales</taxon>
        <taxon>Bacillaceae</taxon>
        <taxon>Mesobacillus</taxon>
    </lineage>
</organism>
<feature type="transmembrane region" description="Helical" evidence="5">
    <location>
        <begin position="107"/>
        <end position="129"/>
    </location>
</feature>
<feature type="transmembrane region" description="Helical" evidence="5">
    <location>
        <begin position="83"/>
        <end position="101"/>
    </location>
</feature>
<dbReference type="GO" id="GO:0046583">
    <property type="term" value="F:monoatomic cation efflux transmembrane transporter activity"/>
    <property type="evidence" value="ECO:0007669"/>
    <property type="project" value="TreeGrafter"/>
</dbReference>
<feature type="transmembrane region" description="Helical" evidence="5">
    <location>
        <begin position="7"/>
        <end position="28"/>
    </location>
</feature>
<feature type="transmembrane region" description="Helical" evidence="5">
    <location>
        <begin position="40"/>
        <end position="62"/>
    </location>
</feature>
<evidence type="ECO:0000256" key="2">
    <source>
        <dbReference type="ARBA" id="ARBA00022692"/>
    </source>
</evidence>
<dbReference type="Proteomes" id="UP000032512">
    <property type="component" value="Unassembled WGS sequence"/>
</dbReference>
<sequence>MEHERGIQYFPISLFASVMGFSGFTIVIKQIEVVYARSHTLSFIFLVIASFLFLLNISILLYRLARYPEEVNNDFNHPVKINFFAAITISLLLLAIPYYDISESLSFALWGIGAVLQLSYTLVVLTKLMNQTSFQLDHFNPSWFIPIVGNMVVPIIGVNHVSSDILWMYYSIGVLFSIIYFTIFIYRVFFHPSISTKLLPTFFILLAPPSIGLLSYIKLGGQVDAFAYILYGIAFFIGLLLIFQFKQFLKLPFFLSWWAFLFPTAAVTIATILMYNETGHIYYKWIFNVQTIGLVLLIFYLTWKTLQLSVMRSLCVKE</sequence>
<keyword evidence="2 5" id="KW-0812">Transmembrane</keyword>
<comment type="subcellular location">
    <subcellularLocation>
        <location evidence="1">Membrane</location>
        <topology evidence="1">Multi-pass membrane protein</topology>
    </subcellularLocation>
</comment>
<accession>A0A0D6ZAY2</accession>
<dbReference type="PATRIC" id="fig|285983.3.peg.4032"/>
<feature type="transmembrane region" description="Helical" evidence="5">
    <location>
        <begin position="198"/>
        <end position="219"/>
    </location>
</feature>
<dbReference type="GO" id="GO:0005886">
    <property type="term" value="C:plasma membrane"/>
    <property type="evidence" value="ECO:0007669"/>
    <property type="project" value="TreeGrafter"/>
</dbReference>